<reference evidence="2 3" key="1">
    <citation type="submission" date="2018-04" db="EMBL/GenBank/DDBJ databases">
        <title>Genomic Encyclopedia of Archaeal and Bacterial Type Strains, Phase II (KMG-II): from individual species to whole genera.</title>
        <authorList>
            <person name="Goeker M."/>
        </authorList>
    </citation>
    <scope>NUCLEOTIDE SEQUENCE [LARGE SCALE GENOMIC DNA]</scope>
    <source>
        <strain evidence="2 3">DSM 25731</strain>
    </source>
</reference>
<keyword evidence="3" id="KW-1185">Reference proteome</keyword>
<gene>
    <name evidence="2" type="ORF">C8N46_11416</name>
</gene>
<evidence type="ECO:0000313" key="2">
    <source>
        <dbReference type="EMBL" id="PTX58371.1"/>
    </source>
</evidence>
<accession>A0A2T6BQK4</accession>
<organism evidence="2 3">
    <name type="scientific">Kordia periserrulae</name>
    <dbReference type="NCBI Taxonomy" id="701523"/>
    <lineage>
        <taxon>Bacteria</taxon>
        <taxon>Pseudomonadati</taxon>
        <taxon>Bacteroidota</taxon>
        <taxon>Flavobacteriia</taxon>
        <taxon>Flavobacteriales</taxon>
        <taxon>Flavobacteriaceae</taxon>
        <taxon>Kordia</taxon>
    </lineage>
</organism>
<feature type="signal peptide" evidence="1">
    <location>
        <begin position="1"/>
        <end position="21"/>
    </location>
</feature>
<sequence>MHLLKYALLVLCCCSISFSFAQEEKIKIKSTEQINVSNLIKDIQILKKEQDNFKMVWWIPTEYWEVVLNGSNVIPAEDIEPFTNTLDEYILVGSMHAEMTQYGDFKPKYINLQLKDSKGNIYEELKSSEISAEYHEILSSLKPSMTETLGELGRQMKFHVFKKTGKDGKLIAPMNQYGEFTILFNKNNKFNYKLPLGSMVEEKMCPQDNELLNGNWRFCPWHGKKLKLQTK</sequence>
<evidence type="ECO:0000256" key="1">
    <source>
        <dbReference type="SAM" id="SignalP"/>
    </source>
</evidence>
<name>A0A2T6BQK4_9FLAO</name>
<feature type="chain" id="PRO_5015605208" description="GLPGLI family protein" evidence="1">
    <location>
        <begin position="22"/>
        <end position="231"/>
    </location>
</feature>
<evidence type="ECO:0008006" key="4">
    <source>
        <dbReference type="Google" id="ProtNLM"/>
    </source>
</evidence>
<dbReference type="OrthoDB" id="5986339at2"/>
<comment type="caution">
    <text evidence="2">The sequence shown here is derived from an EMBL/GenBank/DDBJ whole genome shotgun (WGS) entry which is preliminary data.</text>
</comment>
<keyword evidence="1" id="KW-0732">Signal</keyword>
<dbReference type="RefSeq" id="WP_108116805.1">
    <property type="nucleotide sequence ID" value="NZ_QBKT01000014.1"/>
</dbReference>
<protein>
    <recommendedName>
        <fullName evidence="4">GLPGLI family protein</fullName>
    </recommendedName>
</protein>
<proteinExistence type="predicted"/>
<evidence type="ECO:0000313" key="3">
    <source>
        <dbReference type="Proteomes" id="UP000244090"/>
    </source>
</evidence>
<dbReference type="Proteomes" id="UP000244090">
    <property type="component" value="Unassembled WGS sequence"/>
</dbReference>
<dbReference type="AlphaFoldDB" id="A0A2T6BQK4"/>
<dbReference type="EMBL" id="QBKT01000014">
    <property type="protein sequence ID" value="PTX58371.1"/>
    <property type="molecule type" value="Genomic_DNA"/>
</dbReference>